<comment type="caution">
    <text evidence="1">The sequence shown here is derived from an EMBL/GenBank/DDBJ whole genome shotgun (WGS) entry which is preliminary data.</text>
</comment>
<keyword evidence="2" id="KW-1185">Reference proteome</keyword>
<dbReference type="EMBL" id="JANSHE010003757">
    <property type="protein sequence ID" value="KAJ2984660.1"/>
    <property type="molecule type" value="Genomic_DNA"/>
</dbReference>
<reference evidence="1" key="1">
    <citation type="submission" date="2022-08" db="EMBL/GenBank/DDBJ databases">
        <title>Genome Sequence of Pycnoporus sanguineus.</title>
        <authorList>
            <person name="Buettner E."/>
        </authorList>
    </citation>
    <scope>NUCLEOTIDE SEQUENCE</scope>
    <source>
        <strain evidence="1">CG-C14</strain>
    </source>
</reference>
<evidence type="ECO:0000313" key="1">
    <source>
        <dbReference type="EMBL" id="KAJ2984660.1"/>
    </source>
</evidence>
<organism evidence="1 2">
    <name type="scientific">Trametes sanguinea</name>
    <dbReference type="NCBI Taxonomy" id="158606"/>
    <lineage>
        <taxon>Eukaryota</taxon>
        <taxon>Fungi</taxon>
        <taxon>Dikarya</taxon>
        <taxon>Basidiomycota</taxon>
        <taxon>Agaricomycotina</taxon>
        <taxon>Agaricomycetes</taxon>
        <taxon>Polyporales</taxon>
        <taxon>Polyporaceae</taxon>
        <taxon>Trametes</taxon>
    </lineage>
</organism>
<dbReference type="Proteomes" id="UP001144978">
    <property type="component" value="Unassembled WGS sequence"/>
</dbReference>
<evidence type="ECO:0000313" key="2">
    <source>
        <dbReference type="Proteomes" id="UP001144978"/>
    </source>
</evidence>
<proteinExistence type="predicted"/>
<gene>
    <name evidence="1" type="ORF">NUW54_g10428</name>
</gene>
<protein>
    <submittedName>
        <fullName evidence="1">Uncharacterized protein</fullName>
    </submittedName>
</protein>
<name>A0ACC1NZC2_9APHY</name>
<sequence length="321" mass="34965">MHRGSRPPRAHPGPERARRAPGARPASGSLLETQDHGLDWYNASASSYEFPAMRSRDVLQQPEVSGHCTDRFALQNFPRHVRHRQSTRNTPSPNPPQSAQRSRAVSPPPHVLGQIVEMGFSIQQARVALAATDTGLDVQAALEMLLSNGVGSSSPAPEQEGRRKPQREPGHERYYSSDEEHAASPPQRQRPPARSPPQAERSTRDRPAREGVMPSSESQRKLQEQVVRVALGASRLTLLPGRLVVSIPAVRLNLEEVTMRGAVAHAAPSLEAPTIALPSLTIDTTAIPLIHQVFPYLPLNDPFALFTTPYLASPATGTPSN</sequence>
<accession>A0ACC1NZC2</accession>